<dbReference type="Gene3D" id="1.20.5.110">
    <property type="match status" value="1"/>
</dbReference>
<name>A0A438E258_VITVI</name>
<dbReference type="Gramene" id="Vitis16g00194.t01">
    <property type="protein sequence ID" value="Vitis16g00194.t01.CDS"/>
    <property type="gene ID" value="Vitis16g00194"/>
</dbReference>
<dbReference type="PANTHER" id="PTHR21136">
    <property type="entry name" value="SNARE PROTEINS"/>
    <property type="match status" value="1"/>
</dbReference>
<evidence type="ECO:0000313" key="14">
    <source>
        <dbReference type="Proteomes" id="UP000288805"/>
    </source>
</evidence>
<evidence type="ECO:0000256" key="9">
    <source>
        <dbReference type="PROSITE-ProRule" id="PRU00290"/>
    </source>
</evidence>
<evidence type="ECO:0000256" key="8">
    <source>
        <dbReference type="ARBA" id="ARBA00046280"/>
    </source>
</evidence>
<dbReference type="EMBL" id="QGNW01001429">
    <property type="protein sequence ID" value="RVW41802.1"/>
    <property type="molecule type" value="Genomic_DNA"/>
</dbReference>
<dbReference type="FunFam" id="1.20.5.110:FF:000004">
    <property type="entry name" value="Vesicle-associated membrane protein 7"/>
    <property type="match status" value="1"/>
</dbReference>
<dbReference type="GO" id="GO:0016020">
    <property type="term" value="C:membrane"/>
    <property type="evidence" value="ECO:0007669"/>
    <property type="project" value="InterPro"/>
</dbReference>
<keyword evidence="2" id="KW-0813">Transport</keyword>
<evidence type="ECO:0000256" key="7">
    <source>
        <dbReference type="ARBA" id="ARBA00037493"/>
    </source>
</evidence>
<evidence type="ECO:0000256" key="10">
    <source>
        <dbReference type="SAM" id="MobiDB-lite"/>
    </source>
</evidence>
<accession>A0A438E258</accession>
<dbReference type="SMR" id="A0A438E258"/>
<comment type="caution">
    <text evidence="13">The sequence shown here is derived from an EMBL/GenBank/DDBJ whole genome shotgun (WGS) entry which is preliminary data.</text>
</comment>
<dbReference type="GO" id="GO:0012505">
    <property type="term" value="C:endomembrane system"/>
    <property type="evidence" value="ECO:0007669"/>
    <property type="project" value="UniProtKB-SubCell"/>
</dbReference>
<dbReference type="InterPro" id="IPR042855">
    <property type="entry name" value="V_SNARE_CC"/>
</dbReference>
<organism evidence="13 14">
    <name type="scientific">Vitis vinifera</name>
    <name type="common">Grape</name>
    <dbReference type="NCBI Taxonomy" id="29760"/>
    <lineage>
        <taxon>Eukaryota</taxon>
        <taxon>Viridiplantae</taxon>
        <taxon>Streptophyta</taxon>
        <taxon>Embryophyta</taxon>
        <taxon>Tracheophyta</taxon>
        <taxon>Spermatophyta</taxon>
        <taxon>Magnoliopsida</taxon>
        <taxon>eudicotyledons</taxon>
        <taxon>Gunneridae</taxon>
        <taxon>Pentapetalae</taxon>
        <taxon>rosids</taxon>
        <taxon>Vitales</taxon>
        <taxon>Vitaceae</taxon>
        <taxon>Viteae</taxon>
        <taxon>Vitis</taxon>
    </lineage>
</organism>
<feature type="domain" description="V-SNARE coiled-coil homology" evidence="12">
    <location>
        <begin position="20"/>
        <end position="80"/>
    </location>
</feature>
<dbReference type="InterPro" id="IPR001388">
    <property type="entry name" value="Synaptobrevin-like"/>
</dbReference>
<evidence type="ECO:0000256" key="3">
    <source>
        <dbReference type="ARBA" id="ARBA00022692"/>
    </source>
</evidence>
<reference evidence="13 14" key="1">
    <citation type="journal article" date="2018" name="PLoS Genet.">
        <title>Population sequencing reveals clonal diversity and ancestral inbreeding in the grapevine cultivar Chardonnay.</title>
        <authorList>
            <person name="Roach M.J."/>
            <person name="Johnson D.L."/>
            <person name="Bohlmann J."/>
            <person name="van Vuuren H.J."/>
            <person name="Jones S.J."/>
            <person name="Pretorius I.S."/>
            <person name="Schmidt S.A."/>
            <person name="Borneman A.R."/>
        </authorList>
    </citation>
    <scope>NUCLEOTIDE SEQUENCE [LARGE SCALE GENOMIC DNA]</scope>
    <source>
        <strain evidence="14">cv. Chardonnay</strain>
        <tissue evidence="13">Leaf</tissue>
    </source>
</reference>
<feature type="transmembrane region" description="Helical" evidence="11">
    <location>
        <begin position="84"/>
        <end position="104"/>
    </location>
</feature>
<dbReference type="PROSITE" id="PS50892">
    <property type="entry name" value="V_SNARE"/>
    <property type="match status" value="1"/>
</dbReference>
<evidence type="ECO:0000256" key="11">
    <source>
        <dbReference type="SAM" id="Phobius"/>
    </source>
</evidence>
<dbReference type="SUPFAM" id="SSF58038">
    <property type="entry name" value="SNARE fusion complex"/>
    <property type="match status" value="1"/>
</dbReference>
<evidence type="ECO:0000256" key="2">
    <source>
        <dbReference type="ARBA" id="ARBA00022448"/>
    </source>
</evidence>
<evidence type="ECO:0000256" key="4">
    <source>
        <dbReference type="ARBA" id="ARBA00022927"/>
    </source>
</evidence>
<dbReference type="PRINTS" id="PR00219">
    <property type="entry name" value="SYNAPTOBREVN"/>
</dbReference>
<comment type="subcellular location">
    <subcellularLocation>
        <location evidence="8">Endomembrane system</location>
        <topology evidence="8">Single-pass type IV membrane protein</topology>
    </subcellularLocation>
</comment>
<dbReference type="KEGG" id="vvi:100251088"/>
<gene>
    <name evidence="13" type="primary">VAMP727_1</name>
    <name evidence="13" type="ORF">CK203_107616</name>
</gene>
<keyword evidence="6 11" id="KW-0472">Membrane</keyword>
<evidence type="ECO:0000256" key="5">
    <source>
        <dbReference type="ARBA" id="ARBA00022989"/>
    </source>
</evidence>
<dbReference type="OrthoDB" id="1922531at2759"/>
<dbReference type="Pfam" id="PF00957">
    <property type="entry name" value="Synaptobrevin"/>
    <property type="match status" value="1"/>
</dbReference>
<dbReference type="CDD" id="cd15843">
    <property type="entry name" value="R-SNARE"/>
    <property type="match status" value="1"/>
</dbReference>
<comment type="function">
    <text evidence="7">Involved in the targeting and/or fusion of transport vesicles to their target membrane.</text>
</comment>
<evidence type="ECO:0000256" key="6">
    <source>
        <dbReference type="ARBA" id="ARBA00023136"/>
    </source>
</evidence>
<dbReference type="InterPro" id="IPR051097">
    <property type="entry name" value="Synaptobrevin-like_transport"/>
</dbReference>
<evidence type="ECO:0000313" key="13">
    <source>
        <dbReference type="EMBL" id="RVW41802.1"/>
    </source>
</evidence>
<dbReference type="GO" id="GO:0005737">
    <property type="term" value="C:cytoplasm"/>
    <property type="evidence" value="ECO:0007669"/>
    <property type="project" value="UniProtKB-ARBA"/>
</dbReference>
<protein>
    <submittedName>
        <fullName evidence="13">Vesicle-associated membrane protein 727</fullName>
    </submittedName>
</protein>
<dbReference type="GO" id="GO:0015031">
    <property type="term" value="P:protein transport"/>
    <property type="evidence" value="ECO:0007669"/>
    <property type="project" value="UniProtKB-KW"/>
</dbReference>
<keyword evidence="3 11" id="KW-0812">Transmembrane</keyword>
<keyword evidence="4" id="KW-0653">Protein transport</keyword>
<dbReference type="GO" id="GO:0016192">
    <property type="term" value="P:vesicle-mediated transport"/>
    <property type="evidence" value="ECO:0007669"/>
    <property type="project" value="InterPro"/>
</dbReference>
<keyword evidence="5 11" id="KW-1133">Transmembrane helix</keyword>
<sequence length="112" mass="13039">MKKKEKEMEMEMEPKRGTEKVEEMKAKVAQVQGVMRENIEMVMDRGEKIDILVDKAQDLQKEAGYYRDNGRAIKRKMWCKNMKIKLIVITVLILILVLIIWSSICGGFNCSN</sequence>
<comment type="similarity">
    <text evidence="1">Belongs to the synaptobrevin family.</text>
</comment>
<dbReference type="Proteomes" id="UP000288805">
    <property type="component" value="Unassembled WGS sequence"/>
</dbReference>
<evidence type="ECO:0000256" key="1">
    <source>
        <dbReference type="ARBA" id="ARBA00008025"/>
    </source>
</evidence>
<dbReference type="AlphaFoldDB" id="A0A438E258"/>
<evidence type="ECO:0000259" key="12">
    <source>
        <dbReference type="PROSITE" id="PS50892"/>
    </source>
</evidence>
<proteinExistence type="inferred from homology"/>
<dbReference type="PANTHER" id="PTHR21136:SF168">
    <property type="entry name" value="VESICLE-ASSOCIATED MEMBRANE PROTEIN 9"/>
    <property type="match status" value="1"/>
</dbReference>
<feature type="region of interest" description="Disordered" evidence="10">
    <location>
        <begin position="1"/>
        <end position="20"/>
    </location>
</feature>
<keyword evidence="9" id="KW-0175">Coiled coil</keyword>